<keyword evidence="3" id="KW-0547">Nucleotide-binding</keyword>
<sequence length="308" mass="34058">MTALLTLTHVQKSFGTHHVLQDLSFSIPTGSIFGFVGENGAGKTTTMRLLLGLEKSEHGSILLAGQEVTFGGNRTNSITGYLPDVPAFYDYMTATEYLTLCARLTRIANREQRIAEMLNLVGLKTKKQRIHGFSRGMKQRLGIAQALLNEPQLLICDEPTSALDPLGRNEFLELLATLRGKVTVLFSTHILSDVERICDYVGILHAGRMQKCAPLSDLRNQYGRSRIMLTFPDTPTAKRCMQVLAHFPAYAVKNTVMIDYQGSYTNAAHQVLQTLTASVTPIALQHKCPTLEQIFLEVTGNAHSDNHV</sequence>
<gene>
    <name evidence="6" type="ORF">FD50_GL002039</name>
</gene>
<dbReference type="OrthoDB" id="9804819at2"/>
<name>A0A0R1UUI2_9LACO</name>
<evidence type="ECO:0000256" key="1">
    <source>
        <dbReference type="ARBA" id="ARBA00005417"/>
    </source>
</evidence>
<evidence type="ECO:0000256" key="2">
    <source>
        <dbReference type="ARBA" id="ARBA00022448"/>
    </source>
</evidence>
<dbReference type="STRING" id="1423801.FD50_GL002039"/>
<comment type="caution">
    <text evidence="6">The sequence shown here is derived from an EMBL/GenBank/DDBJ whole genome shotgun (WGS) entry which is preliminary data.</text>
</comment>
<organism evidence="6 7">
    <name type="scientific">Liquorilactobacillus satsumensis DSM 16230 = JCM 12392</name>
    <dbReference type="NCBI Taxonomy" id="1423801"/>
    <lineage>
        <taxon>Bacteria</taxon>
        <taxon>Bacillati</taxon>
        <taxon>Bacillota</taxon>
        <taxon>Bacilli</taxon>
        <taxon>Lactobacillales</taxon>
        <taxon>Lactobacillaceae</taxon>
        <taxon>Liquorilactobacillus</taxon>
    </lineage>
</organism>
<dbReference type="CDD" id="cd03230">
    <property type="entry name" value="ABC_DR_subfamily_A"/>
    <property type="match status" value="1"/>
</dbReference>
<dbReference type="Gene3D" id="3.40.50.300">
    <property type="entry name" value="P-loop containing nucleotide triphosphate hydrolases"/>
    <property type="match status" value="1"/>
</dbReference>
<dbReference type="InterPro" id="IPR003593">
    <property type="entry name" value="AAA+_ATPase"/>
</dbReference>
<dbReference type="InterPro" id="IPR003439">
    <property type="entry name" value="ABC_transporter-like_ATP-bd"/>
</dbReference>
<evidence type="ECO:0000313" key="6">
    <source>
        <dbReference type="EMBL" id="KRL96759.1"/>
    </source>
</evidence>
<proteinExistence type="inferred from homology"/>
<evidence type="ECO:0000259" key="5">
    <source>
        <dbReference type="PROSITE" id="PS50893"/>
    </source>
</evidence>
<dbReference type="SMART" id="SM00382">
    <property type="entry name" value="AAA"/>
    <property type="match status" value="1"/>
</dbReference>
<dbReference type="EMBL" id="AZFQ01000055">
    <property type="protein sequence ID" value="KRL96759.1"/>
    <property type="molecule type" value="Genomic_DNA"/>
</dbReference>
<evidence type="ECO:0000256" key="3">
    <source>
        <dbReference type="ARBA" id="ARBA00022741"/>
    </source>
</evidence>
<evidence type="ECO:0000256" key="4">
    <source>
        <dbReference type="ARBA" id="ARBA00022840"/>
    </source>
</evidence>
<dbReference type="PANTHER" id="PTHR43335:SF4">
    <property type="entry name" value="ABC TRANSPORTER, ATP-BINDING PROTEIN"/>
    <property type="match status" value="1"/>
</dbReference>
<dbReference type="InterPro" id="IPR027417">
    <property type="entry name" value="P-loop_NTPase"/>
</dbReference>
<reference evidence="6 7" key="1">
    <citation type="journal article" date="2015" name="Genome Announc.">
        <title>Expanding the biotechnology potential of lactobacilli through comparative genomics of 213 strains and associated genera.</title>
        <authorList>
            <person name="Sun Z."/>
            <person name="Harris H.M."/>
            <person name="McCann A."/>
            <person name="Guo C."/>
            <person name="Argimon S."/>
            <person name="Zhang W."/>
            <person name="Yang X."/>
            <person name="Jeffery I.B."/>
            <person name="Cooney J.C."/>
            <person name="Kagawa T.F."/>
            <person name="Liu W."/>
            <person name="Song Y."/>
            <person name="Salvetti E."/>
            <person name="Wrobel A."/>
            <person name="Rasinkangas P."/>
            <person name="Parkhill J."/>
            <person name="Rea M.C."/>
            <person name="O'Sullivan O."/>
            <person name="Ritari J."/>
            <person name="Douillard F.P."/>
            <person name="Paul Ross R."/>
            <person name="Yang R."/>
            <person name="Briner A.E."/>
            <person name="Felis G.E."/>
            <person name="de Vos W.M."/>
            <person name="Barrangou R."/>
            <person name="Klaenhammer T.R."/>
            <person name="Caufield P.W."/>
            <person name="Cui Y."/>
            <person name="Zhang H."/>
            <person name="O'Toole P.W."/>
        </authorList>
    </citation>
    <scope>NUCLEOTIDE SEQUENCE [LARGE SCALE GENOMIC DNA]</scope>
    <source>
        <strain evidence="6 7">DSM 16230</strain>
    </source>
</reference>
<dbReference type="SUPFAM" id="SSF52540">
    <property type="entry name" value="P-loop containing nucleoside triphosphate hydrolases"/>
    <property type="match status" value="1"/>
</dbReference>
<accession>A0A0R1UUI2</accession>
<dbReference type="AlphaFoldDB" id="A0A0R1UUI2"/>
<comment type="similarity">
    <text evidence="1">Belongs to the ABC transporter superfamily.</text>
</comment>
<dbReference type="GO" id="GO:0016887">
    <property type="term" value="F:ATP hydrolysis activity"/>
    <property type="evidence" value="ECO:0007669"/>
    <property type="project" value="InterPro"/>
</dbReference>
<dbReference type="Pfam" id="PF00005">
    <property type="entry name" value="ABC_tran"/>
    <property type="match status" value="1"/>
</dbReference>
<dbReference type="GeneID" id="98309254"/>
<evidence type="ECO:0000313" key="7">
    <source>
        <dbReference type="Proteomes" id="UP000051166"/>
    </source>
</evidence>
<dbReference type="PANTHER" id="PTHR43335">
    <property type="entry name" value="ABC TRANSPORTER, ATP-BINDING PROTEIN"/>
    <property type="match status" value="1"/>
</dbReference>
<dbReference type="PATRIC" id="fig|1423801.4.peg.2083"/>
<feature type="domain" description="ABC transporter" evidence="5">
    <location>
        <begin position="5"/>
        <end position="231"/>
    </location>
</feature>
<keyword evidence="2" id="KW-0813">Transport</keyword>
<protein>
    <submittedName>
        <fullName evidence="6">Abc transporter atpase</fullName>
    </submittedName>
</protein>
<keyword evidence="4" id="KW-0067">ATP-binding</keyword>
<dbReference type="GO" id="GO:0005524">
    <property type="term" value="F:ATP binding"/>
    <property type="evidence" value="ECO:0007669"/>
    <property type="project" value="UniProtKB-KW"/>
</dbReference>
<dbReference type="Proteomes" id="UP000051166">
    <property type="component" value="Unassembled WGS sequence"/>
</dbReference>
<dbReference type="RefSeq" id="WP_056961963.1">
    <property type="nucleotide sequence ID" value="NZ_AZFQ01000055.1"/>
</dbReference>
<keyword evidence="7" id="KW-1185">Reference proteome</keyword>
<dbReference type="PROSITE" id="PS50893">
    <property type="entry name" value="ABC_TRANSPORTER_2"/>
    <property type="match status" value="1"/>
</dbReference>